<evidence type="ECO:0000256" key="10">
    <source>
        <dbReference type="ARBA" id="ARBA00022984"/>
    </source>
</evidence>
<reference evidence="17" key="1">
    <citation type="submission" date="2023-05" db="EMBL/GenBank/DDBJ databases">
        <title>[olsenella] sp. nov., isolated from a pig farm feces dump.</title>
        <authorList>
            <person name="Chang Y.-H."/>
        </authorList>
    </citation>
    <scope>NUCLEOTIDE SEQUENCE</scope>
    <source>
        <strain evidence="17">YH-ols2217</strain>
    </source>
</reference>
<evidence type="ECO:0000256" key="4">
    <source>
        <dbReference type="ARBA" id="ARBA00022475"/>
    </source>
</evidence>
<dbReference type="InterPro" id="IPR005311">
    <property type="entry name" value="PBP_dimer"/>
</dbReference>
<keyword evidence="12 14" id="KW-0472">Membrane</keyword>
<comment type="caution">
    <text evidence="17">The sequence shown here is derived from an EMBL/GenBank/DDBJ whole genome shotgun (WGS) entry which is preliminary data.</text>
</comment>
<dbReference type="PANTHER" id="PTHR30627:SF2">
    <property type="entry name" value="PEPTIDOGLYCAN D,D-TRANSPEPTIDASE MRDA"/>
    <property type="match status" value="1"/>
</dbReference>
<accession>A0ABT6ZKI0</accession>
<protein>
    <submittedName>
        <fullName evidence="17">Penicillin-binding protein 2</fullName>
        <ecNumber evidence="17">3.4.16.4</ecNumber>
    </submittedName>
</protein>
<keyword evidence="18" id="KW-1185">Reference proteome</keyword>
<keyword evidence="7 14" id="KW-0812">Transmembrane</keyword>
<evidence type="ECO:0000259" key="16">
    <source>
        <dbReference type="Pfam" id="PF03717"/>
    </source>
</evidence>
<feature type="domain" description="Penicillin-binding protein transpeptidase" evidence="15">
    <location>
        <begin position="320"/>
        <end position="650"/>
    </location>
</feature>
<evidence type="ECO:0000313" key="17">
    <source>
        <dbReference type="EMBL" id="MDJ1129043.1"/>
    </source>
</evidence>
<dbReference type="Pfam" id="PF00905">
    <property type="entry name" value="Transpeptidase"/>
    <property type="match status" value="1"/>
</dbReference>
<comment type="similarity">
    <text evidence="3">Belongs to the transpeptidase family.</text>
</comment>
<evidence type="ECO:0000259" key="15">
    <source>
        <dbReference type="Pfam" id="PF00905"/>
    </source>
</evidence>
<dbReference type="InterPro" id="IPR036138">
    <property type="entry name" value="PBP_dimer_sf"/>
</dbReference>
<evidence type="ECO:0000256" key="9">
    <source>
        <dbReference type="ARBA" id="ARBA00022960"/>
    </source>
</evidence>
<evidence type="ECO:0000256" key="11">
    <source>
        <dbReference type="ARBA" id="ARBA00022989"/>
    </source>
</evidence>
<feature type="transmembrane region" description="Helical" evidence="14">
    <location>
        <begin position="60"/>
        <end position="79"/>
    </location>
</feature>
<dbReference type="SUPFAM" id="SSF56519">
    <property type="entry name" value="Penicillin binding protein dimerisation domain"/>
    <property type="match status" value="1"/>
</dbReference>
<dbReference type="InterPro" id="IPR012338">
    <property type="entry name" value="Beta-lactam/transpept-like"/>
</dbReference>
<evidence type="ECO:0000256" key="12">
    <source>
        <dbReference type="ARBA" id="ARBA00023136"/>
    </source>
</evidence>
<dbReference type="Gene3D" id="3.90.1310.10">
    <property type="entry name" value="Penicillin-binding protein 2a (Domain 2)"/>
    <property type="match status" value="1"/>
</dbReference>
<keyword evidence="9" id="KW-0133">Cell shape</keyword>
<evidence type="ECO:0000256" key="3">
    <source>
        <dbReference type="ARBA" id="ARBA00007171"/>
    </source>
</evidence>
<proteinExistence type="inferred from homology"/>
<keyword evidence="10" id="KW-0573">Peptidoglycan synthesis</keyword>
<gene>
    <name evidence="17" type="primary">mrdA</name>
    <name evidence="17" type="ORF">QJ043_02950</name>
</gene>
<evidence type="ECO:0000313" key="18">
    <source>
        <dbReference type="Proteomes" id="UP001431693"/>
    </source>
</evidence>
<keyword evidence="6" id="KW-0645">Protease</keyword>
<name>A0ABT6ZKI0_9ACTN</name>
<dbReference type="NCBIfam" id="TIGR03423">
    <property type="entry name" value="pbp2_mrdA"/>
    <property type="match status" value="1"/>
</dbReference>
<feature type="transmembrane region" description="Helical" evidence="14">
    <location>
        <begin position="6"/>
        <end position="26"/>
    </location>
</feature>
<evidence type="ECO:0000256" key="7">
    <source>
        <dbReference type="ARBA" id="ARBA00022692"/>
    </source>
</evidence>
<dbReference type="InterPro" id="IPR050515">
    <property type="entry name" value="Beta-lactam/transpept"/>
</dbReference>
<dbReference type="SUPFAM" id="SSF56601">
    <property type="entry name" value="beta-lactamase/transpeptidase-like"/>
    <property type="match status" value="1"/>
</dbReference>
<dbReference type="InterPro" id="IPR017790">
    <property type="entry name" value="Penicillin-binding_protein_2"/>
</dbReference>
<dbReference type="Gene3D" id="3.40.710.10">
    <property type="entry name" value="DD-peptidase/beta-lactamase superfamily"/>
    <property type="match status" value="1"/>
</dbReference>
<dbReference type="PANTHER" id="PTHR30627">
    <property type="entry name" value="PEPTIDOGLYCAN D,D-TRANSPEPTIDASE"/>
    <property type="match status" value="1"/>
</dbReference>
<evidence type="ECO:0000256" key="5">
    <source>
        <dbReference type="ARBA" id="ARBA00022519"/>
    </source>
</evidence>
<dbReference type="RefSeq" id="WP_283712675.1">
    <property type="nucleotide sequence ID" value="NZ_JASJEW010000001.1"/>
</dbReference>
<evidence type="ECO:0000256" key="8">
    <source>
        <dbReference type="ARBA" id="ARBA00022801"/>
    </source>
</evidence>
<evidence type="ECO:0000256" key="1">
    <source>
        <dbReference type="ARBA" id="ARBA00004167"/>
    </source>
</evidence>
<organism evidence="17 18">
    <name type="scientific">Kribbibacterium absianum</name>
    <dbReference type="NCBI Taxonomy" id="3044210"/>
    <lineage>
        <taxon>Bacteria</taxon>
        <taxon>Bacillati</taxon>
        <taxon>Actinomycetota</taxon>
        <taxon>Coriobacteriia</taxon>
        <taxon>Coriobacteriales</taxon>
        <taxon>Kribbibacteriaceae</taxon>
        <taxon>Kribbibacterium</taxon>
    </lineage>
</organism>
<sequence length="677" mass="71888">MDLGTIVLIMCLVIAAVAVVAVALVIHSRGGRFTVDIGGQTPRAAGGNDTSSETGFKGRLTGLGLFSGGIVALLLGKVWSMQLVGGEAYAEQAEKNRTRTVTTAAPRGRILDRNGVELVANRPSLTVVAASDVADDEREVQLLANLLGMPRQAVRRNILDTTEGVQGSRTVAVDVSRRAVAYLQEHPDLFPGVDVEQRTQRHYPRGTLAAHVLGYTGTVSQDQLDASAKDETAIEYRSGDITGQAGVEYQYESVLQGVRGEQEVYVDVDGNVTGTSSSVPAVAGSDVVLTIDANVQQAAEDGLDKAVEHARAAGKPAVAGAVVCLDATNGDVLAMASYPKFDPSIFVGGIATDDWDALASEDAHYPLMNRAVGGTYASASTIKPLSALAALDNGIVTPDSTFTCTGYWTGFGEAYGQYCWKKTGHGTLNLRDGIVNSCNTVFYEIGKGFYNSSHKEGLQEKFKQWGLGSRTGIDLPAEEVGRVPTPEWKWDYFASYSDDDRTWRGGDTTNIAIGQGDILVTPLQMACVYMGLANGNGGTIYKPHVLKGIAAKEGDGTVIEHKPETLDTVQEDETYMDLIHSGLEGMIYEEDPGMAAHFTNLPVKVAGKTGTAERSGQEPTGWFCVYAPADDPKYVVAALVEQGGFGASSALYAVREVLGQLYDAPDDATVVSSNQSM</sequence>
<feature type="domain" description="Penicillin-binding protein dimerisation" evidence="16">
    <location>
        <begin position="103"/>
        <end position="275"/>
    </location>
</feature>
<evidence type="ECO:0000256" key="13">
    <source>
        <dbReference type="ARBA" id="ARBA00023316"/>
    </source>
</evidence>
<dbReference type="EMBL" id="JASJEX010000001">
    <property type="protein sequence ID" value="MDJ1129043.1"/>
    <property type="molecule type" value="Genomic_DNA"/>
</dbReference>
<keyword evidence="13" id="KW-0961">Cell wall biogenesis/degradation</keyword>
<keyword evidence="17" id="KW-0121">Carboxypeptidase</keyword>
<dbReference type="GO" id="GO:0009002">
    <property type="term" value="F:serine-type D-Ala-D-Ala carboxypeptidase activity"/>
    <property type="evidence" value="ECO:0007669"/>
    <property type="project" value="UniProtKB-EC"/>
</dbReference>
<keyword evidence="4" id="KW-1003">Cell membrane</keyword>
<dbReference type="Proteomes" id="UP001431693">
    <property type="component" value="Unassembled WGS sequence"/>
</dbReference>
<comment type="subcellular location">
    <subcellularLocation>
        <location evidence="2">Cell membrane</location>
    </subcellularLocation>
    <subcellularLocation>
        <location evidence="1">Membrane</location>
        <topology evidence="1">Single-pass membrane protein</topology>
    </subcellularLocation>
</comment>
<dbReference type="InterPro" id="IPR001460">
    <property type="entry name" value="PCN-bd_Tpept"/>
</dbReference>
<keyword evidence="11 14" id="KW-1133">Transmembrane helix</keyword>
<keyword evidence="5" id="KW-0997">Cell inner membrane</keyword>
<evidence type="ECO:0000256" key="14">
    <source>
        <dbReference type="SAM" id="Phobius"/>
    </source>
</evidence>
<evidence type="ECO:0000256" key="2">
    <source>
        <dbReference type="ARBA" id="ARBA00004236"/>
    </source>
</evidence>
<dbReference type="EC" id="3.4.16.4" evidence="17"/>
<dbReference type="Pfam" id="PF03717">
    <property type="entry name" value="PBP_dimer"/>
    <property type="match status" value="1"/>
</dbReference>
<evidence type="ECO:0000256" key="6">
    <source>
        <dbReference type="ARBA" id="ARBA00022670"/>
    </source>
</evidence>
<keyword evidence="8 17" id="KW-0378">Hydrolase</keyword>